<feature type="binding site" description="axial binding residue" evidence="9">
    <location>
        <position position="419"/>
    </location>
    <ligand>
        <name>heme</name>
        <dbReference type="ChEBI" id="CHEBI:30413"/>
    </ligand>
    <ligandPart>
        <name>Fe</name>
        <dbReference type="ChEBI" id="CHEBI:18248"/>
    </ligandPart>
</feature>
<evidence type="ECO:0008006" key="13">
    <source>
        <dbReference type="Google" id="ProtNLM"/>
    </source>
</evidence>
<keyword evidence="12" id="KW-1185">Reference proteome</keyword>
<evidence type="ECO:0000256" key="2">
    <source>
        <dbReference type="ARBA" id="ARBA00005179"/>
    </source>
</evidence>
<dbReference type="PANTHER" id="PTHR46300:SF7">
    <property type="entry name" value="P450, PUTATIVE (EUROFUNG)-RELATED"/>
    <property type="match status" value="1"/>
</dbReference>
<dbReference type="InterPro" id="IPR050364">
    <property type="entry name" value="Cytochrome_P450_fung"/>
</dbReference>
<evidence type="ECO:0000256" key="5">
    <source>
        <dbReference type="ARBA" id="ARBA00022723"/>
    </source>
</evidence>
<keyword evidence="7 9" id="KW-0408">Iron</keyword>
<evidence type="ECO:0000313" key="11">
    <source>
        <dbReference type="EMBL" id="KIO29636.1"/>
    </source>
</evidence>
<dbReference type="AlphaFoldDB" id="A0A0C3QNI8"/>
<dbReference type="EMBL" id="KN822980">
    <property type="protein sequence ID" value="KIO29636.1"/>
    <property type="molecule type" value="Genomic_DNA"/>
</dbReference>
<proteinExistence type="inferred from homology"/>
<protein>
    <recommendedName>
        <fullName evidence="13">Cytochrome P450</fullName>
    </recommendedName>
</protein>
<evidence type="ECO:0000256" key="9">
    <source>
        <dbReference type="PIRSR" id="PIRSR602401-1"/>
    </source>
</evidence>
<reference evidence="12" key="2">
    <citation type="submission" date="2015-01" db="EMBL/GenBank/DDBJ databases">
        <title>Evolutionary Origins and Diversification of the Mycorrhizal Mutualists.</title>
        <authorList>
            <consortium name="DOE Joint Genome Institute"/>
            <consortium name="Mycorrhizal Genomics Consortium"/>
            <person name="Kohler A."/>
            <person name="Kuo A."/>
            <person name="Nagy L.G."/>
            <person name="Floudas D."/>
            <person name="Copeland A."/>
            <person name="Barry K.W."/>
            <person name="Cichocki N."/>
            <person name="Veneault-Fourrey C."/>
            <person name="LaButti K."/>
            <person name="Lindquist E.A."/>
            <person name="Lipzen A."/>
            <person name="Lundell T."/>
            <person name="Morin E."/>
            <person name="Murat C."/>
            <person name="Riley R."/>
            <person name="Ohm R."/>
            <person name="Sun H."/>
            <person name="Tunlid A."/>
            <person name="Henrissat B."/>
            <person name="Grigoriev I.V."/>
            <person name="Hibbett D.S."/>
            <person name="Martin F."/>
        </authorList>
    </citation>
    <scope>NUCLEOTIDE SEQUENCE [LARGE SCALE GENOMIC DNA]</scope>
    <source>
        <strain evidence="12">MUT 4182</strain>
    </source>
</reference>
<sequence>MACTDAFDMPLGKAPLTYGKWLERYGPLTWVVASGKQYLIVNDYETMKELMEKRGNIYIDRDSTVLLGELIGQKTLTHRTPYGPTWRQHRRFLNRALMAPIVKRDYSAAMIRKTLAFLNALVDRPQDFLMENKKMTAELVTEISYGMIEDDEDGGHDFVKMHLDIAKISATTAEGYWVDYLPWMKHIPPWTPLAQWKRDAIKWRKQYDFARDYMFDAVKKQLLNTRGEGMPASLVRNTLQEVYSQQDSKSGEELQNDETAIKQTSFSLFRAGAETTESVIRTFLLAMTLHPEAQARVRSEIDAVIGPNRFPSVDDKGPEKMPYLEATLLESMRWNPPVSSILPHLPIRDDIFRGYFIPKGTAVVGNAWQVSRDPQLYHQPSVFNPERFLKRNENDGSLTLDTSVLSPWEFVFGFGRRICPGRDLGFQAAWITAAFVLWAFEMRAKDGMSMEDGYMATDEERFNFAAIS</sequence>
<comment type="cofactor">
    <cofactor evidence="1 9">
        <name>heme</name>
        <dbReference type="ChEBI" id="CHEBI:30413"/>
    </cofactor>
</comment>
<evidence type="ECO:0000256" key="4">
    <source>
        <dbReference type="ARBA" id="ARBA00022617"/>
    </source>
</evidence>
<dbReference type="InterPro" id="IPR036396">
    <property type="entry name" value="Cyt_P450_sf"/>
</dbReference>
<organism evidence="11 12">
    <name type="scientific">Tulasnella calospora MUT 4182</name>
    <dbReference type="NCBI Taxonomy" id="1051891"/>
    <lineage>
        <taxon>Eukaryota</taxon>
        <taxon>Fungi</taxon>
        <taxon>Dikarya</taxon>
        <taxon>Basidiomycota</taxon>
        <taxon>Agaricomycotina</taxon>
        <taxon>Agaricomycetes</taxon>
        <taxon>Cantharellales</taxon>
        <taxon>Tulasnellaceae</taxon>
        <taxon>Tulasnella</taxon>
    </lineage>
</organism>
<accession>A0A0C3QNI8</accession>
<dbReference type="HOGENOM" id="CLU_001570_2_3_1"/>
<dbReference type="OrthoDB" id="2789670at2759"/>
<evidence type="ECO:0000256" key="3">
    <source>
        <dbReference type="ARBA" id="ARBA00010617"/>
    </source>
</evidence>
<evidence type="ECO:0000256" key="10">
    <source>
        <dbReference type="RuleBase" id="RU000461"/>
    </source>
</evidence>
<evidence type="ECO:0000256" key="8">
    <source>
        <dbReference type="ARBA" id="ARBA00023033"/>
    </source>
</evidence>
<dbReference type="Proteomes" id="UP000054248">
    <property type="component" value="Unassembled WGS sequence"/>
</dbReference>
<dbReference type="GO" id="GO:0005506">
    <property type="term" value="F:iron ion binding"/>
    <property type="evidence" value="ECO:0007669"/>
    <property type="project" value="InterPro"/>
</dbReference>
<keyword evidence="5 9" id="KW-0479">Metal-binding</keyword>
<evidence type="ECO:0000256" key="6">
    <source>
        <dbReference type="ARBA" id="ARBA00023002"/>
    </source>
</evidence>
<evidence type="ECO:0000256" key="1">
    <source>
        <dbReference type="ARBA" id="ARBA00001971"/>
    </source>
</evidence>
<comment type="similarity">
    <text evidence="3 10">Belongs to the cytochrome P450 family.</text>
</comment>
<gene>
    <name evidence="11" type="ORF">M407DRAFT_21224</name>
</gene>
<evidence type="ECO:0000256" key="7">
    <source>
        <dbReference type="ARBA" id="ARBA00023004"/>
    </source>
</evidence>
<dbReference type="Pfam" id="PF00067">
    <property type="entry name" value="p450"/>
    <property type="match status" value="1"/>
</dbReference>
<evidence type="ECO:0000313" key="12">
    <source>
        <dbReference type="Proteomes" id="UP000054248"/>
    </source>
</evidence>
<comment type="pathway">
    <text evidence="2">Secondary metabolite biosynthesis.</text>
</comment>
<dbReference type="STRING" id="1051891.A0A0C3QNI8"/>
<dbReference type="PANTHER" id="PTHR46300">
    <property type="entry name" value="P450, PUTATIVE (EUROFUNG)-RELATED-RELATED"/>
    <property type="match status" value="1"/>
</dbReference>
<keyword evidence="8 10" id="KW-0503">Monooxygenase</keyword>
<keyword evidence="6 10" id="KW-0560">Oxidoreductase</keyword>
<dbReference type="Gene3D" id="1.10.630.10">
    <property type="entry name" value="Cytochrome P450"/>
    <property type="match status" value="1"/>
</dbReference>
<dbReference type="PRINTS" id="PR00463">
    <property type="entry name" value="EP450I"/>
</dbReference>
<dbReference type="InterPro" id="IPR017972">
    <property type="entry name" value="Cyt_P450_CS"/>
</dbReference>
<reference evidence="11 12" key="1">
    <citation type="submission" date="2014-04" db="EMBL/GenBank/DDBJ databases">
        <authorList>
            <consortium name="DOE Joint Genome Institute"/>
            <person name="Kuo A."/>
            <person name="Girlanda M."/>
            <person name="Perotto S."/>
            <person name="Kohler A."/>
            <person name="Nagy L.G."/>
            <person name="Floudas D."/>
            <person name="Copeland A."/>
            <person name="Barry K.W."/>
            <person name="Cichocki N."/>
            <person name="Veneault-Fourrey C."/>
            <person name="LaButti K."/>
            <person name="Lindquist E.A."/>
            <person name="Lipzen A."/>
            <person name="Lundell T."/>
            <person name="Morin E."/>
            <person name="Murat C."/>
            <person name="Sun H."/>
            <person name="Tunlid A."/>
            <person name="Henrissat B."/>
            <person name="Grigoriev I.V."/>
            <person name="Hibbett D.S."/>
            <person name="Martin F."/>
            <person name="Nordberg H.P."/>
            <person name="Cantor M.N."/>
            <person name="Hua S.X."/>
        </authorList>
    </citation>
    <scope>NUCLEOTIDE SEQUENCE [LARGE SCALE GENOMIC DNA]</scope>
    <source>
        <strain evidence="11 12">MUT 4182</strain>
    </source>
</reference>
<dbReference type="InterPro" id="IPR001128">
    <property type="entry name" value="Cyt_P450"/>
</dbReference>
<keyword evidence="4 9" id="KW-0349">Heme</keyword>
<dbReference type="GO" id="GO:0016705">
    <property type="term" value="F:oxidoreductase activity, acting on paired donors, with incorporation or reduction of molecular oxygen"/>
    <property type="evidence" value="ECO:0007669"/>
    <property type="project" value="InterPro"/>
</dbReference>
<name>A0A0C3QNI8_9AGAM</name>
<dbReference type="GO" id="GO:0004497">
    <property type="term" value="F:monooxygenase activity"/>
    <property type="evidence" value="ECO:0007669"/>
    <property type="project" value="UniProtKB-KW"/>
</dbReference>
<dbReference type="GO" id="GO:0020037">
    <property type="term" value="F:heme binding"/>
    <property type="evidence" value="ECO:0007669"/>
    <property type="project" value="InterPro"/>
</dbReference>
<dbReference type="SUPFAM" id="SSF48264">
    <property type="entry name" value="Cytochrome P450"/>
    <property type="match status" value="1"/>
</dbReference>
<dbReference type="InterPro" id="IPR002401">
    <property type="entry name" value="Cyt_P450_E_grp-I"/>
</dbReference>
<dbReference type="PROSITE" id="PS00086">
    <property type="entry name" value="CYTOCHROME_P450"/>
    <property type="match status" value="1"/>
</dbReference>